<protein>
    <submittedName>
        <fullName evidence="1">Uncharacterized protein</fullName>
    </submittedName>
</protein>
<dbReference type="EMBL" id="JAVALS010000002">
    <property type="protein sequence ID" value="MDP5226545.1"/>
    <property type="molecule type" value="Genomic_DNA"/>
</dbReference>
<dbReference type="RefSeq" id="WP_305995589.1">
    <property type="nucleotide sequence ID" value="NZ_JAVALS010000002.1"/>
</dbReference>
<reference evidence="1 2" key="1">
    <citation type="submission" date="2023-08" db="EMBL/GenBank/DDBJ databases">
        <title>Arthrobacter horti sp. nov., isolated from forest soil.</title>
        <authorList>
            <person name="Park M."/>
        </authorList>
    </citation>
    <scope>NUCLEOTIDE SEQUENCE [LARGE SCALE GENOMIC DNA]</scope>
    <source>
        <strain evidence="1 2">YJM1</strain>
    </source>
</reference>
<accession>A0ABT9ILR5</accession>
<sequence length="181" mass="20185">MESVDFLWLERQAVQLGETSERLRQAQLRAARMRQEAMFSLHVLGLSVRGIAARLGVSAAVVQASLKAARDRRPRLRDRHERVPYELHIALLQKLDQDEAAVREIGRGGVENLRSRVRGSLAEGWVDQWVALLDGPLAELEEAMLEDSEVGMELRQLSPFAGALSEQERIIALKKAAALAT</sequence>
<gene>
    <name evidence="1" type="ORF">Q9R02_05185</name>
</gene>
<evidence type="ECO:0000313" key="2">
    <source>
        <dbReference type="Proteomes" id="UP001232725"/>
    </source>
</evidence>
<proteinExistence type="predicted"/>
<dbReference type="Proteomes" id="UP001232725">
    <property type="component" value="Unassembled WGS sequence"/>
</dbReference>
<organism evidence="1 2">
    <name type="scientific">Arthrobacter horti</name>
    <dbReference type="NCBI Taxonomy" id="3068273"/>
    <lineage>
        <taxon>Bacteria</taxon>
        <taxon>Bacillati</taxon>
        <taxon>Actinomycetota</taxon>
        <taxon>Actinomycetes</taxon>
        <taxon>Micrococcales</taxon>
        <taxon>Micrococcaceae</taxon>
        <taxon>Arthrobacter</taxon>
    </lineage>
</organism>
<keyword evidence="2" id="KW-1185">Reference proteome</keyword>
<comment type="caution">
    <text evidence="1">The sequence shown here is derived from an EMBL/GenBank/DDBJ whole genome shotgun (WGS) entry which is preliminary data.</text>
</comment>
<evidence type="ECO:0000313" key="1">
    <source>
        <dbReference type="EMBL" id="MDP5226545.1"/>
    </source>
</evidence>
<name>A0ABT9ILR5_9MICC</name>